<protein>
    <submittedName>
        <fullName evidence="1">Uncharacterized protein</fullName>
    </submittedName>
</protein>
<dbReference type="Proteomes" id="UP001370490">
    <property type="component" value="Unassembled WGS sequence"/>
</dbReference>
<reference evidence="1 2" key="1">
    <citation type="submission" date="2023-12" db="EMBL/GenBank/DDBJ databases">
        <title>A high-quality genome assembly for Dillenia turbinata (Dilleniales).</title>
        <authorList>
            <person name="Chanderbali A."/>
        </authorList>
    </citation>
    <scope>NUCLEOTIDE SEQUENCE [LARGE SCALE GENOMIC DNA]</scope>
    <source>
        <strain evidence="1">LSX21</strain>
        <tissue evidence="1">Leaf</tissue>
    </source>
</reference>
<keyword evidence="2" id="KW-1185">Reference proteome</keyword>
<comment type="caution">
    <text evidence="1">The sequence shown here is derived from an EMBL/GenBank/DDBJ whole genome shotgun (WGS) entry which is preliminary data.</text>
</comment>
<evidence type="ECO:0000313" key="1">
    <source>
        <dbReference type="EMBL" id="KAK6920793.1"/>
    </source>
</evidence>
<feature type="non-terminal residue" evidence="1">
    <location>
        <position position="117"/>
    </location>
</feature>
<sequence>DSICALYDPYRHEYCISGKSNNVGKLALPLVINTPGCLKGIDHAIMVEMLKYISPTHVVKMNMSTGGFWLNEDGLENLTLIVLNSADQDSSTKNSCPKGFQAFARFKIDGILQAVLS</sequence>
<gene>
    <name evidence="1" type="ORF">RJ641_014471</name>
</gene>
<evidence type="ECO:0000313" key="2">
    <source>
        <dbReference type="Proteomes" id="UP001370490"/>
    </source>
</evidence>
<dbReference type="InterPro" id="IPR027417">
    <property type="entry name" value="P-loop_NTPase"/>
</dbReference>
<feature type="non-terminal residue" evidence="1">
    <location>
        <position position="1"/>
    </location>
</feature>
<accession>A0AAN8Z4X6</accession>
<dbReference type="AlphaFoldDB" id="A0AAN8Z4X6"/>
<dbReference type="EMBL" id="JBAMMX010000020">
    <property type="protein sequence ID" value="KAK6920793.1"/>
    <property type="molecule type" value="Genomic_DNA"/>
</dbReference>
<proteinExistence type="predicted"/>
<organism evidence="1 2">
    <name type="scientific">Dillenia turbinata</name>
    <dbReference type="NCBI Taxonomy" id="194707"/>
    <lineage>
        <taxon>Eukaryota</taxon>
        <taxon>Viridiplantae</taxon>
        <taxon>Streptophyta</taxon>
        <taxon>Embryophyta</taxon>
        <taxon>Tracheophyta</taxon>
        <taxon>Spermatophyta</taxon>
        <taxon>Magnoliopsida</taxon>
        <taxon>eudicotyledons</taxon>
        <taxon>Gunneridae</taxon>
        <taxon>Pentapetalae</taxon>
        <taxon>Dilleniales</taxon>
        <taxon>Dilleniaceae</taxon>
        <taxon>Dillenia</taxon>
    </lineage>
</organism>
<dbReference type="Gene3D" id="3.40.50.300">
    <property type="entry name" value="P-loop containing nucleotide triphosphate hydrolases"/>
    <property type="match status" value="1"/>
</dbReference>
<name>A0AAN8Z4X6_9MAGN</name>